<dbReference type="GO" id="GO:0016020">
    <property type="term" value="C:membrane"/>
    <property type="evidence" value="ECO:0007669"/>
    <property type="project" value="InterPro"/>
</dbReference>
<evidence type="ECO:0000256" key="5">
    <source>
        <dbReference type="SAM" id="Phobius"/>
    </source>
</evidence>
<dbReference type="InterPro" id="IPR003660">
    <property type="entry name" value="HAMP_dom"/>
</dbReference>
<dbReference type="SMART" id="SM00304">
    <property type="entry name" value="HAMP"/>
    <property type="match status" value="2"/>
</dbReference>
<dbReference type="Pfam" id="PF00015">
    <property type="entry name" value="MCPsignal"/>
    <property type="match status" value="1"/>
</dbReference>
<comment type="similarity">
    <text evidence="2">Belongs to the methyl-accepting chemotaxis (MCP) protein family.</text>
</comment>
<keyword evidence="5" id="KW-1133">Transmembrane helix</keyword>
<dbReference type="PANTHER" id="PTHR32089:SF112">
    <property type="entry name" value="LYSOZYME-LIKE PROTEIN-RELATED"/>
    <property type="match status" value="1"/>
</dbReference>
<feature type="transmembrane region" description="Helical" evidence="5">
    <location>
        <begin position="7"/>
        <end position="30"/>
    </location>
</feature>
<dbReference type="AlphaFoldDB" id="A0A2H0LY82"/>
<keyword evidence="5" id="KW-0472">Membrane</keyword>
<keyword evidence="1 3" id="KW-0807">Transducer</keyword>
<accession>A0A2H0LY82</accession>
<dbReference type="GO" id="GO:0007165">
    <property type="term" value="P:signal transduction"/>
    <property type="evidence" value="ECO:0007669"/>
    <property type="project" value="UniProtKB-KW"/>
</dbReference>
<dbReference type="Gene3D" id="6.10.340.10">
    <property type="match status" value="1"/>
</dbReference>
<comment type="caution">
    <text evidence="8">The sequence shown here is derived from an EMBL/GenBank/DDBJ whole genome shotgun (WGS) entry which is preliminary data.</text>
</comment>
<dbReference type="PROSITE" id="PS51257">
    <property type="entry name" value="PROKAR_LIPOPROTEIN"/>
    <property type="match status" value="1"/>
</dbReference>
<dbReference type="PANTHER" id="PTHR32089">
    <property type="entry name" value="METHYL-ACCEPTING CHEMOTAXIS PROTEIN MCPB"/>
    <property type="match status" value="1"/>
</dbReference>
<evidence type="ECO:0008006" key="10">
    <source>
        <dbReference type="Google" id="ProtNLM"/>
    </source>
</evidence>
<feature type="domain" description="Methyl-accepting transducer" evidence="6">
    <location>
        <begin position="179"/>
        <end position="408"/>
    </location>
</feature>
<evidence type="ECO:0000256" key="1">
    <source>
        <dbReference type="ARBA" id="ARBA00023224"/>
    </source>
</evidence>
<reference evidence="8 9" key="1">
    <citation type="submission" date="2017-09" db="EMBL/GenBank/DDBJ databases">
        <title>Depth-based differentiation of microbial function through sediment-hosted aquifers and enrichment of novel symbionts in the deep terrestrial subsurface.</title>
        <authorList>
            <person name="Probst A.J."/>
            <person name="Ladd B."/>
            <person name="Jarett J.K."/>
            <person name="Geller-Mcgrath D.E."/>
            <person name="Sieber C.M."/>
            <person name="Emerson J.B."/>
            <person name="Anantharaman K."/>
            <person name="Thomas B.C."/>
            <person name="Malmstrom R."/>
            <person name="Stieglmeier M."/>
            <person name="Klingl A."/>
            <person name="Woyke T."/>
            <person name="Ryan C.M."/>
            <person name="Banfield J.F."/>
        </authorList>
    </citation>
    <scope>NUCLEOTIDE SEQUENCE [LARGE SCALE GENOMIC DNA]</scope>
    <source>
        <strain evidence="8">CG11_big_fil_rev_8_21_14_0_20_42_13</strain>
    </source>
</reference>
<name>A0A2H0LY82_9BACT</name>
<feature type="region of interest" description="Disordered" evidence="4">
    <location>
        <begin position="193"/>
        <end position="213"/>
    </location>
</feature>
<dbReference type="CDD" id="cd06225">
    <property type="entry name" value="HAMP"/>
    <property type="match status" value="1"/>
</dbReference>
<dbReference type="EMBL" id="PCWA01000051">
    <property type="protein sequence ID" value="PIQ89337.1"/>
    <property type="molecule type" value="Genomic_DNA"/>
</dbReference>
<dbReference type="PROSITE" id="PS50885">
    <property type="entry name" value="HAMP"/>
    <property type="match status" value="2"/>
</dbReference>
<evidence type="ECO:0000256" key="2">
    <source>
        <dbReference type="ARBA" id="ARBA00029447"/>
    </source>
</evidence>
<proteinExistence type="inferred from homology"/>
<dbReference type="SMART" id="SM00283">
    <property type="entry name" value="MA"/>
    <property type="match status" value="1"/>
</dbReference>
<evidence type="ECO:0000259" key="7">
    <source>
        <dbReference type="PROSITE" id="PS50885"/>
    </source>
</evidence>
<dbReference type="PROSITE" id="PS50111">
    <property type="entry name" value="CHEMOTAXIS_TRANSDUC_2"/>
    <property type="match status" value="1"/>
</dbReference>
<feature type="domain" description="HAMP" evidence="7">
    <location>
        <begin position="139"/>
        <end position="174"/>
    </location>
</feature>
<dbReference type="Proteomes" id="UP000229641">
    <property type="component" value="Unassembled WGS sequence"/>
</dbReference>
<dbReference type="Pfam" id="PF00672">
    <property type="entry name" value="HAMP"/>
    <property type="match status" value="1"/>
</dbReference>
<evidence type="ECO:0000259" key="6">
    <source>
        <dbReference type="PROSITE" id="PS50111"/>
    </source>
</evidence>
<evidence type="ECO:0000256" key="3">
    <source>
        <dbReference type="PROSITE-ProRule" id="PRU00284"/>
    </source>
</evidence>
<protein>
    <recommendedName>
        <fullName evidence="10">Methyl-accepting chemotaxis protein</fullName>
    </recommendedName>
</protein>
<sequence length="424" mass="46147">MSVGKKLLFASTGVFILSALLISAACLLSINIFFKLPIILFVVLLAILFIYKIIKKILKPLDIILTTSRGLSMGNYDLILDIKSNDEFGKFAESFNKTVEIMHHMIIEKRMEEGAAVTAKKELEAGIQKLVDFSVIASSKNDLTQQADMDIVSVLKPLAESFNDMVNSLRQLISHVYEAGLELSKETLQIRSSTEEQSVGLTEQSSAVTETSATMEELSRTASSIAENAYNVTRSAERTLIEMKEVNTRVSDATKKILALGEKSQTIGKITAMIDDLSSQTNLLALNAAIEAARAGEAGRGFAVVANEIRRLAERSVESTEEIRQLIAEIQADTNNVVIGIEDSTRGVSEGLNMVADTAKLAKEISLATQQQKSASGQVAEAMKNVDTVTKQFASAARQIANSSLQLSKLAEDFKRAISKFKLS</sequence>
<organism evidence="8 9">
    <name type="scientific">Candidatus Ghiorseimicrobium undicola</name>
    <dbReference type="NCBI Taxonomy" id="1974746"/>
    <lineage>
        <taxon>Bacteria</taxon>
        <taxon>Pseudomonadati</taxon>
        <taxon>Candidatus Omnitrophota</taxon>
        <taxon>Candidatus Ghiorseimicrobium</taxon>
    </lineage>
</organism>
<evidence type="ECO:0000313" key="9">
    <source>
        <dbReference type="Proteomes" id="UP000229641"/>
    </source>
</evidence>
<dbReference type="SUPFAM" id="SSF158472">
    <property type="entry name" value="HAMP domain-like"/>
    <property type="match status" value="1"/>
</dbReference>
<keyword evidence="5" id="KW-0812">Transmembrane</keyword>
<dbReference type="InterPro" id="IPR004089">
    <property type="entry name" value="MCPsignal_dom"/>
</dbReference>
<dbReference type="SUPFAM" id="SSF58104">
    <property type="entry name" value="Methyl-accepting chemotaxis protein (MCP) signaling domain"/>
    <property type="match status" value="1"/>
</dbReference>
<evidence type="ECO:0000256" key="4">
    <source>
        <dbReference type="SAM" id="MobiDB-lite"/>
    </source>
</evidence>
<dbReference type="CDD" id="cd11386">
    <property type="entry name" value="MCP_signal"/>
    <property type="match status" value="1"/>
</dbReference>
<gene>
    <name evidence="8" type="ORF">COV72_03560</name>
</gene>
<evidence type="ECO:0000313" key="8">
    <source>
        <dbReference type="EMBL" id="PIQ89337.1"/>
    </source>
</evidence>
<dbReference type="Gene3D" id="1.10.287.950">
    <property type="entry name" value="Methyl-accepting chemotaxis protein"/>
    <property type="match status" value="1"/>
</dbReference>
<feature type="domain" description="HAMP" evidence="7">
    <location>
        <begin position="55"/>
        <end position="107"/>
    </location>
</feature>
<feature type="transmembrane region" description="Helical" evidence="5">
    <location>
        <begin position="36"/>
        <end position="54"/>
    </location>
</feature>